<dbReference type="SUPFAM" id="SSF46785">
    <property type="entry name" value="Winged helix' DNA-binding domain"/>
    <property type="match status" value="1"/>
</dbReference>
<dbReference type="SUPFAM" id="SSF53850">
    <property type="entry name" value="Periplasmic binding protein-like II"/>
    <property type="match status" value="1"/>
</dbReference>
<evidence type="ECO:0000256" key="2">
    <source>
        <dbReference type="ARBA" id="ARBA00023015"/>
    </source>
</evidence>
<evidence type="ECO:0000259" key="5">
    <source>
        <dbReference type="PROSITE" id="PS50931"/>
    </source>
</evidence>
<sequence length="297" mass="33548">MISWNDYQYVLTISRAGNISSAAKQLKVNTSTVFRRLEKIETAYKLKLFERHRHGYIPTEAGQEIISAAERIEQEAFSAERALTGKDQKLTGRLRITSTESLAASFLSRHIPSFTEEYPGLYIEIISDNQRLSLTEREADIALRPTRPTEESLIGRKLSTLKWGIYGSTTHYQPYQIPDLKNLEGKSFIAWSGGPLAQQTTDWLRKNIPAVHIAYESSSMLTNAQLAINSRDLILLPCLTGQNWHGLVPVFSPLADVEGELWLVTHRDLQKNARVRALLDHLAKAAMGDRQLFQGEN</sequence>
<dbReference type="Gene3D" id="1.10.10.10">
    <property type="entry name" value="Winged helix-like DNA-binding domain superfamily/Winged helix DNA-binding domain"/>
    <property type="match status" value="1"/>
</dbReference>
<feature type="domain" description="HTH lysR-type" evidence="5">
    <location>
        <begin position="2"/>
        <end position="59"/>
    </location>
</feature>
<dbReference type="EMBL" id="LANI01000025">
    <property type="protein sequence ID" value="KKJ75785.1"/>
    <property type="molecule type" value="Genomic_DNA"/>
</dbReference>
<dbReference type="Gene3D" id="3.40.190.290">
    <property type="match status" value="1"/>
</dbReference>
<dbReference type="InterPro" id="IPR050176">
    <property type="entry name" value="LTTR"/>
</dbReference>
<keyword evidence="4" id="KW-0804">Transcription</keyword>
<dbReference type="AlphaFoldDB" id="A0A0M2R701"/>
<comment type="caution">
    <text evidence="6">The sequence shown here is derived from an EMBL/GenBank/DDBJ whole genome shotgun (WGS) entry which is preliminary data.</text>
</comment>
<dbReference type="RefSeq" id="WP_046509260.1">
    <property type="nucleotide sequence ID" value="NZ_LANI01000025.1"/>
</dbReference>
<dbReference type="InterPro" id="IPR000847">
    <property type="entry name" value="LysR_HTH_N"/>
</dbReference>
<protein>
    <recommendedName>
        <fullName evidence="5">HTH lysR-type domain-containing protein</fullName>
    </recommendedName>
</protein>
<gene>
    <name evidence="6" type="ORF">WH95_16250</name>
</gene>
<evidence type="ECO:0000256" key="4">
    <source>
        <dbReference type="ARBA" id="ARBA00023163"/>
    </source>
</evidence>
<evidence type="ECO:0000313" key="7">
    <source>
        <dbReference type="Proteomes" id="UP000034491"/>
    </source>
</evidence>
<keyword evidence="7" id="KW-1185">Reference proteome</keyword>
<dbReference type="PANTHER" id="PTHR30579:SF3">
    <property type="entry name" value="TRANSCRIPTIONAL REGULATORY PROTEIN"/>
    <property type="match status" value="1"/>
</dbReference>
<dbReference type="GO" id="GO:0003700">
    <property type="term" value="F:DNA-binding transcription factor activity"/>
    <property type="evidence" value="ECO:0007669"/>
    <property type="project" value="InterPro"/>
</dbReference>
<organism evidence="6 7">
    <name type="scientific">Kiloniella litopenaei</name>
    <dbReference type="NCBI Taxonomy" id="1549748"/>
    <lineage>
        <taxon>Bacteria</taxon>
        <taxon>Pseudomonadati</taxon>
        <taxon>Pseudomonadota</taxon>
        <taxon>Alphaproteobacteria</taxon>
        <taxon>Rhodospirillales</taxon>
        <taxon>Kiloniellaceae</taxon>
        <taxon>Kiloniella</taxon>
    </lineage>
</organism>
<dbReference type="PANTHER" id="PTHR30579">
    <property type="entry name" value="TRANSCRIPTIONAL REGULATOR"/>
    <property type="match status" value="1"/>
</dbReference>
<dbReference type="Pfam" id="PF03466">
    <property type="entry name" value="LysR_substrate"/>
    <property type="match status" value="1"/>
</dbReference>
<dbReference type="GO" id="GO:0003677">
    <property type="term" value="F:DNA binding"/>
    <property type="evidence" value="ECO:0007669"/>
    <property type="project" value="UniProtKB-KW"/>
</dbReference>
<reference evidence="6 7" key="1">
    <citation type="submission" date="2015-03" db="EMBL/GenBank/DDBJ databases">
        <title>Genome sequence of Kiloniella sp. P1-1, isolated from the gut microflora of Pacific white shrimp, Penaeus vannamei.</title>
        <authorList>
            <person name="Shao Z."/>
            <person name="Wang L."/>
            <person name="Li X."/>
        </authorList>
    </citation>
    <scope>NUCLEOTIDE SEQUENCE [LARGE SCALE GENOMIC DNA]</scope>
    <source>
        <strain evidence="6 7">P1-1</strain>
    </source>
</reference>
<evidence type="ECO:0000313" key="6">
    <source>
        <dbReference type="EMBL" id="KKJ75785.1"/>
    </source>
</evidence>
<name>A0A0M2R701_9PROT</name>
<dbReference type="Pfam" id="PF00126">
    <property type="entry name" value="HTH_1"/>
    <property type="match status" value="1"/>
</dbReference>
<dbReference type="Proteomes" id="UP000034491">
    <property type="component" value="Unassembled WGS sequence"/>
</dbReference>
<proteinExistence type="inferred from homology"/>
<dbReference type="InterPro" id="IPR005119">
    <property type="entry name" value="LysR_subst-bd"/>
</dbReference>
<dbReference type="InterPro" id="IPR036390">
    <property type="entry name" value="WH_DNA-bd_sf"/>
</dbReference>
<dbReference type="InterPro" id="IPR036388">
    <property type="entry name" value="WH-like_DNA-bd_sf"/>
</dbReference>
<keyword evidence="3" id="KW-0238">DNA-binding</keyword>
<comment type="similarity">
    <text evidence="1">Belongs to the LysR transcriptional regulatory family.</text>
</comment>
<dbReference type="STRING" id="1549748.WH95_16250"/>
<dbReference type="PROSITE" id="PS50931">
    <property type="entry name" value="HTH_LYSR"/>
    <property type="match status" value="1"/>
</dbReference>
<accession>A0A0M2R701</accession>
<keyword evidence="2" id="KW-0805">Transcription regulation</keyword>
<dbReference type="OrthoDB" id="9796526at2"/>
<evidence type="ECO:0000256" key="1">
    <source>
        <dbReference type="ARBA" id="ARBA00009437"/>
    </source>
</evidence>
<evidence type="ECO:0000256" key="3">
    <source>
        <dbReference type="ARBA" id="ARBA00023125"/>
    </source>
</evidence>